<sequence length="85" mass="9634">MVEEWHSFMAFNESSCGPFKNSYHMGHREYVAFDKQKGEMEDVSPLDGVTLPLLWKDDPAQPMVETISEDAGWFPHAYIIGGSLP</sequence>
<evidence type="ECO:0000313" key="2">
    <source>
        <dbReference type="Proteomes" id="UP001062846"/>
    </source>
</evidence>
<dbReference type="Proteomes" id="UP001062846">
    <property type="component" value="Chromosome 3"/>
</dbReference>
<proteinExistence type="predicted"/>
<accession>A0ACC0PFD9</accession>
<name>A0ACC0PFD9_RHOML</name>
<reference evidence="1" key="1">
    <citation type="submission" date="2022-02" db="EMBL/GenBank/DDBJ databases">
        <title>Plant Genome Project.</title>
        <authorList>
            <person name="Zhang R.-G."/>
        </authorList>
    </citation>
    <scope>NUCLEOTIDE SEQUENCE</scope>
    <source>
        <strain evidence="1">AT1</strain>
    </source>
</reference>
<dbReference type="EMBL" id="CM046390">
    <property type="protein sequence ID" value="KAI8563784.1"/>
    <property type="molecule type" value="Genomic_DNA"/>
</dbReference>
<organism evidence="1 2">
    <name type="scientific">Rhododendron molle</name>
    <name type="common">Chinese azalea</name>
    <name type="synonym">Azalea mollis</name>
    <dbReference type="NCBI Taxonomy" id="49168"/>
    <lineage>
        <taxon>Eukaryota</taxon>
        <taxon>Viridiplantae</taxon>
        <taxon>Streptophyta</taxon>
        <taxon>Embryophyta</taxon>
        <taxon>Tracheophyta</taxon>
        <taxon>Spermatophyta</taxon>
        <taxon>Magnoliopsida</taxon>
        <taxon>eudicotyledons</taxon>
        <taxon>Gunneridae</taxon>
        <taxon>Pentapetalae</taxon>
        <taxon>asterids</taxon>
        <taxon>Ericales</taxon>
        <taxon>Ericaceae</taxon>
        <taxon>Ericoideae</taxon>
        <taxon>Rhodoreae</taxon>
        <taxon>Rhododendron</taxon>
    </lineage>
</organism>
<gene>
    <name evidence="1" type="ORF">RHMOL_Rhmol03G0135800</name>
</gene>
<comment type="caution">
    <text evidence="1">The sequence shown here is derived from an EMBL/GenBank/DDBJ whole genome shotgun (WGS) entry which is preliminary data.</text>
</comment>
<evidence type="ECO:0000313" key="1">
    <source>
        <dbReference type="EMBL" id="KAI8563784.1"/>
    </source>
</evidence>
<protein>
    <submittedName>
        <fullName evidence="1">Uncharacterized protein</fullName>
    </submittedName>
</protein>
<keyword evidence="2" id="KW-1185">Reference proteome</keyword>